<feature type="transmembrane region" description="Helical" evidence="12">
    <location>
        <begin position="789"/>
        <end position="809"/>
    </location>
</feature>
<keyword evidence="3" id="KW-1003">Cell membrane</keyword>
<dbReference type="Gene3D" id="3.40.50.2300">
    <property type="match status" value="2"/>
</dbReference>
<dbReference type="PRINTS" id="PR00248">
    <property type="entry name" value="GPCRMGR"/>
</dbReference>
<dbReference type="FunFam" id="3.40.50.2300:FF:000519">
    <property type="entry name" value="Vomeronasal 2 receptor, a18"/>
    <property type="match status" value="1"/>
</dbReference>
<reference evidence="16" key="1">
    <citation type="journal article" date="2006" name="Science">
        <title>Ancient noncoding elements conserved in the human genome.</title>
        <authorList>
            <person name="Venkatesh B."/>
            <person name="Kirkness E.F."/>
            <person name="Loh Y.H."/>
            <person name="Halpern A.L."/>
            <person name="Lee A.P."/>
            <person name="Johnson J."/>
            <person name="Dandona N."/>
            <person name="Viswanathan L.D."/>
            <person name="Tay A."/>
            <person name="Venter J.C."/>
            <person name="Strausberg R.L."/>
            <person name="Brenner S."/>
        </authorList>
    </citation>
    <scope>NUCLEOTIDE SEQUENCE [LARGE SCALE GENOMIC DNA]</scope>
</reference>
<keyword evidence="5 13" id="KW-0732">Signal</keyword>
<dbReference type="InterPro" id="IPR011500">
    <property type="entry name" value="GPCR_3_9-Cys_dom"/>
</dbReference>
<dbReference type="InterPro" id="IPR000068">
    <property type="entry name" value="GPCR_3_Ca_sens_rcpt-rel"/>
</dbReference>
<reference evidence="16" key="3">
    <citation type="journal article" date="2014" name="Nature">
        <title>Elephant shark genome provides unique insights into gnathostome evolution.</title>
        <authorList>
            <consortium name="International Elephant Shark Genome Sequencing Consortium"/>
            <person name="Venkatesh B."/>
            <person name="Lee A.P."/>
            <person name="Ravi V."/>
            <person name="Maurya A.K."/>
            <person name="Lian M.M."/>
            <person name="Swann J.B."/>
            <person name="Ohta Y."/>
            <person name="Flajnik M.F."/>
            <person name="Sutoh Y."/>
            <person name="Kasahara M."/>
            <person name="Hoon S."/>
            <person name="Gangu V."/>
            <person name="Roy S.W."/>
            <person name="Irimia M."/>
            <person name="Korzh V."/>
            <person name="Kondrychyn I."/>
            <person name="Lim Z.W."/>
            <person name="Tay B.H."/>
            <person name="Tohari S."/>
            <person name="Kong K.W."/>
            <person name="Ho S."/>
            <person name="Lorente-Galdos B."/>
            <person name="Quilez J."/>
            <person name="Marques-Bonet T."/>
            <person name="Raney B.J."/>
            <person name="Ingham P.W."/>
            <person name="Tay A."/>
            <person name="Hillier L.W."/>
            <person name="Minx P."/>
            <person name="Boehm T."/>
            <person name="Wilson R.K."/>
            <person name="Brenner S."/>
            <person name="Warren W.C."/>
        </authorList>
    </citation>
    <scope>NUCLEOTIDE SEQUENCE [LARGE SCALE GENOMIC DNA]</scope>
</reference>
<dbReference type="InterPro" id="IPR028082">
    <property type="entry name" value="Peripla_BP_I"/>
</dbReference>
<dbReference type="InterPro" id="IPR000337">
    <property type="entry name" value="GPCR_3"/>
</dbReference>
<feature type="domain" description="G-protein coupled receptors family 3 profile" evidence="14">
    <location>
        <begin position="595"/>
        <end position="859"/>
    </location>
</feature>
<evidence type="ECO:0000256" key="5">
    <source>
        <dbReference type="ARBA" id="ARBA00022729"/>
    </source>
</evidence>
<feature type="transmembrane region" description="Helical" evidence="12">
    <location>
        <begin position="821"/>
        <end position="844"/>
    </location>
</feature>
<dbReference type="CDD" id="cd15283">
    <property type="entry name" value="7tmC_V2R_pheromone"/>
    <property type="match status" value="1"/>
</dbReference>
<evidence type="ECO:0000256" key="8">
    <source>
        <dbReference type="ARBA" id="ARBA00023136"/>
    </source>
</evidence>
<evidence type="ECO:0000256" key="10">
    <source>
        <dbReference type="ARBA" id="ARBA00023180"/>
    </source>
</evidence>
<keyword evidence="4 12" id="KW-0812">Transmembrane</keyword>
<evidence type="ECO:0000256" key="7">
    <source>
        <dbReference type="ARBA" id="ARBA00023040"/>
    </source>
</evidence>
<dbReference type="FunFam" id="2.10.50.30:FF:000002">
    <property type="entry name" value="Vomeronasal 2 receptor, h1"/>
    <property type="match status" value="1"/>
</dbReference>
<dbReference type="SUPFAM" id="SSF53822">
    <property type="entry name" value="Periplasmic binding protein-like I"/>
    <property type="match status" value="1"/>
</dbReference>
<keyword evidence="6 12" id="KW-1133">Transmembrane helix</keyword>
<dbReference type="Pfam" id="PF01094">
    <property type="entry name" value="ANF_receptor"/>
    <property type="match status" value="1"/>
</dbReference>
<gene>
    <name evidence="15" type="primary">LOC103176195</name>
</gene>
<dbReference type="PRINTS" id="PR01535">
    <property type="entry name" value="VOMERONASL2R"/>
</dbReference>
<keyword evidence="10" id="KW-0325">Glycoprotein</keyword>
<feature type="transmembrane region" description="Helical" evidence="12">
    <location>
        <begin position="709"/>
        <end position="734"/>
    </location>
</feature>
<dbReference type="GO" id="GO:0004930">
    <property type="term" value="F:G protein-coupled receptor activity"/>
    <property type="evidence" value="ECO:0007669"/>
    <property type="project" value="UniProtKB-KW"/>
</dbReference>
<keyword evidence="11" id="KW-0807">Transducer</keyword>
<reference evidence="15" key="4">
    <citation type="submission" date="2025-08" db="UniProtKB">
        <authorList>
            <consortium name="Ensembl"/>
        </authorList>
    </citation>
    <scope>IDENTIFICATION</scope>
</reference>
<dbReference type="Proteomes" id="UP000314986">
    <property type="component" value="Unassembled WGS sequence"/>
</dbReference>
<evidence type="ECO:0000256" key="6">
    <source>
        <dbReference type="ARBA" id="ARBA00022989"/>
    </source>
</evidence>
<dbReference type="Gene3D" id="2.10.50.30">
    <property type="entry name" value="GPCR, family 3, nine cysteines domain"/>
    <property type="match status" value="1"/>
</dbReference>
<dbReference type="InParanoid" id="A0A4W3I3V9"/>
<feature type="transmembrane region" description="Helical" evidence="12">
    <location>
        <begin position="665"/>
        <end position="689"/>
    </location>
</feature>
<evidence type="ECO:0000256" key="9">
    <source>
        <dbReference type="ARBA" id="ARBA00023170"/>
    </source>
</evidence>
<name>A0A4W3I3V9_CALMI</name>
<accession>A0A4W3I3V9</accession>
<evidence type="ECO:0000256" key="13">
    <source>
        <dbReference type="SAM" id="SignalP"/>
    </source>
</evidence>
<dbReference type="InterPro" id="IPR001828">
    <property type="entry name" value="ANF_lig-bd_rcpt"/>
</dbReference>
<dbReference type="Pfam" id="PF07562">
    <property type="entry name" value="NCD3G"/>
    <property type="match status" value="1"/>
</dbReference>
<evidence type="ECO:0000256" key="4">
    <source>
        <dbReference type="ARBA" id="ARBA00022692"/>
    </source>
</evidence>
<evidence type="ECO:0000256" key="1">
    <source>
        <dbReference type="ARBA" id="ARBA00004651"/>
    </source>
</evidence>
<comment type="similarity">
    <text evidence="2">Belongs to the G-protein coupled receptor 3 family.</text>
</comment>
<keyword evidence="8 12" id="KW-0472">Membrane</keyword>
<dbReference type="InterPro" id="IPR017978">
    <property type="entry name" value="GPCR_3_C"/>
</dbReference>
<dbReference type="InterPro" id="IPR038550">
    <property type="entry name" value="GPCR_3_9-Cys_sf"/>
</dbReference>
<keyword evidence="9" id="KW-0675">Receptor</keyword>
<dbReference type="OMA" id="WIFIRHQ"/>
<dbReference type="GO" id="GO:0005886">
    <property type="term" value="C:plasma membrane"/>
    <property type="evidence" value="ECO:0007669"/>
    <property type="project" value="UniProtKB-SubCell"/>
</dbReference>
<keyword evidence="16" id="KW-1185">Reference proteome</keyword>
<evidence type="ECO:0000256" key="2">
    <source>
        <dbReference type="ARBA" id="ARBA00007242"/>
    </source>
</evidence>
<keyword evidence="7" id="KW-0297">G-protein coupled receptor</keyword>
<sequence>MYNILFWGLLAVFHMQKADDSTCKFQGKVKLPELSKNGDVILGGIFNVHLNSFHQIHSFTGQPVETTCRNKKLFLFHSFDLEVFRLVQTMIFAIEEINQNPVLLPNVTLGYKIHDNCASSALATKIALSLVNGPREMEPIQTCSQRYTKSVAAFIGCTRSSESVDIARTIGPFRIPMVSYYSTCACLSKRQEYPSFFRTIPSDQYQSKLLAQLVETFGWTWIGTIRSSDEYGIFGMQAFTETVEKLGICIAFSESLHRTDGGDKIRRIVEVIKKATTKVIVAFSSSLEMEILVKEVVRQNVTGIQWIGSEAWVLSDLLAPEESAIFLRGTIGPMVRKTQIRGLRDFLMDVHPSMYPGNLLVNEFWETQFGCKLMLENGTDQSDTTSVFPLHCTGEENLNQTHNSYSDLTLDGSSYNVYKAVYAVAHALHNMFSCKDKEGPFKNNTCAHTLDFKPWQLLHYMHSVQFTTKSQDKIYFDENGDPVASYDLVNWQTNAQGLKEITTIGYYDGSYLCFNSPPKVPRAVCSESCPAGTRKVSRKGESICCFDCTPCAEGEISNNTDSIDCVKCSLEYWSNQQKDRCVSKRIEFLSFADTLGIVLVTLALVGVCTTAAVAVVFLQYKHTPIVKANNSELSFLLLFALALCFLSSLTFIGQPSVWSCMLRRTAFSISFVLCISCILGKTIIVVLAFKATLPSNNVMKWFGHTQQRLSVLILTSIQFAICVLWLTILPPFPLKNSTHYRDVIILECDSGSRTAFYCVSGYIAILSCICFVLAFLARKLPDNFNEAKFITFSMLIFCAVWITYIPASVSSPGKYSTAVEVFAILSSSFGLLVSIFTPKCYIILLKPETNTKKHLMSKNAETKIK</sequence>
<dbReference type="PROSITE" id="PS50259">
    <property type="entry name" value="G_PROTEIN_RECEP_F3_4"/>
    <property type="match status" value="1"/>
</dbReference>
<protein>
    <submittedName>
        <fullName evidence="15">Extracellular calcium-sensing receptor-like</fullName>
    </submittedName>
</protein>
<dbReference type="InterPro" id="IPR004073">
    <property type="entry name" value="GPCR_3_vmron_rcpt_2"/>
</dbReference>
<dbReference type="Pfam" id="PF00003">
    <property type="entry name" value="7tm_3"/>
    <property type="match status" value="1"/>
</dbReference>
<feature type="transmembrane region" description="Helical" evidence="12">
    <location>
        <begin position="595"/>
        <end position="620"/>
    </location>
</feature>
<evidence type="ECO:0000256" key="11">
    <source>
        <dbReference type="ARBA" id="ARBA00023224"/>
    </source>
</evidence>
<feature type="chain" id="PRO_5021426161" evidence="13">
    <location>
        <begin position="21"/>
        <end position="865"/>
    </location>
</feature>
<feature type="signal peptide" evidence="13">
    <location>
        <begin position="1"/>
        <end position="20"/>
    </location>
</feature>
<reference evidence="15" key="5">
    <citation type="submission" date="2025-09" db="UniProtKB">
        <authorList>
            <consortium name="Ensembl"/>
        </authorList>
    </citation>
    <scope>IDENTIFICATION</scope>
</reference>
<evidence type="ECO:0000256" key="3">
    <source>
        <dbReference type="ARBA" id="ARBA00022475"/>
    </source>
</evidence>
<comment type="subcellular location">
    <subcellularLocation>
        <location evidence="1">Cell membrane</location>
        <topology evidence="1">Multi-pass membrane protein</topology>
    </subcellularLocation>
</comment>
<dbReference type="GeneTree" id="ENSGT01050000244874"/>
<evidence type="ECO:0000313" key="16">
    <source>
        <dbReference type="Proteomes" id="UP000314986"/>
    </source>
</evidence>
<proteinExistence type="inferred from homology"/>
<organism evidence="15 16">
    <name type="scientific">Callorhinchus milii</name>
    <name type="common">Ghost shark</name>
    <dbReference type="NCBI Taxonomy" id="7868"/>
    <lineage>
        <taxon>Eukaryota</taxon>
        <taxon>Metazoa</taxon>
        <taxon>Chordata</taxon>
        <taxon>Craniata</taxon>
        <taxon>Vertebrata</taxon>
        <taxon>Chondrichthyes</taxon>
        <taxon>Holocephali</taxon>
        <taxon>Chimaeriformes</taxon>
        <taxon>Callorhinchidae</taxon>
        <taxon>Callorhinchus</taxon>
    </lineage>
</organism>
<dbReference type="AlphaFoldDB" id="A0A4W3I3V9"/>
<dbReference type="PANTHER" id="PTHR24061">
    <property type="entry name" value="CALCIUM-SENSING RECEPTOR-RELATED"/>
    <property type="match status" value="1"/>
</dbReference>
<reference evidence="16" key="2">
    <citation type="journal article" date="2007" name="PLoS Biol.">
        <title>Survey sequencing and comparative analysis of the elephant shark (Callorhinchus milii) genome.</title>
        <authorList>
            <person name="Venkatesh B."/>
            <person name="Kirkness E.F."/>
            <person name="Loh Y.H."/>
            <person name="Halpern A.L."/>
            <person name="Lee A.P."/>
            <person name="Johnson J."/>
            <person name="Dandona N."/>
            <person name="Viswanathan L.D."/>
            <person name="Tay A."/>
            <person name="Venter J.C."/>
            <person name="Strausberg R.L."/>
            <person name="Brenner S."/>
        </authorList>
    </citation>
    <scope>NUCLEOTIDE SEQUENCE [LARGE SCALE GENOMIC DNA]</scope>
</reference>
<evidence type="ECO:0000313" key="15">
    <source>
        <dbReference type="Ensembl" id="ENSCMIP00000022116.1"/>
    </source>
</evidence>
<dbReference type="PROSITE" id="PS00981">
    <property type="entry name" value="G_PROTEIN_RECEP_F3_3"/>
    <property type="match status" value="1"/>
</dbReference>
<feature type="transmembrane region" description="Helical" evidence="12">
    <location>
        <begin position="754"/>
        <end position="777"/>
    </location>
</feature>
<dbReference type="PANTHER" id="PTHR24061:SF528">
    <property type="entry name" value="C-FAMILY ODORANT RECEPTOR OLFCD2-RELATED"/>
    <property type="match status" value="1"/>
</dbReference>
<evidence type="ECO:0000259" key="14">
    <source>
        <dbReference type="PROSITE" id="PS50259"/>
    </source>
</evidence>
<feature type="transmembrane region" description="Helical" evidence="12">
    <location>
        <begin position="632"/>
        <end position="653"/>
    </location>
</feature>
<evidence type="ECO:0000256" key="12">
    <source>
        <dbReference type="SAM" id="Phobius"/>
    </source>
</evidence>
<dbReference type="InterPro" id="IPR017979">
    <property type="entry name" value="GPCR_3_CS"/>
</dbReference>
<dbReference type="Ensembl" id="ENSCMIT00000022503.1">
    <property type="protein sequence ID" value="ENSCMIP00000022116.1"/>
    <property type="gene ID" value="ENSCMIG00000010014.1"/>
</dbReference>